<comment type="caution">
    <text evidence="2">The sequence shown here is derived from an EMBL/GenBank/DDBJ whole genome shotgun (WGS) entry which is preliminary data.</text>
</comment>
<gene>
    <name evidence="2" type="ORF">B0I08_104131</name>
</gene>
<dbReference type="AlphaFoldDB" id="A0A2T0VE24"/>
<proteinExistence type="predicted"/>
<evidence type="ECO:0000313" key="3">
    <source>
        <dbReference type="Proteomes" id="UP000237983"/>
    </source>
</evidence>
<feature type="compositionally biased region" description="Low complexity" evidence="1">
    <location>
        <begin position="14"/>
        <end position="34"/>
    </location>
</feature>
<dbReference type="Proteomes" id="UP000237983">
    <property type="component" value="Unassembled WGS sequence"/>
</dbReference>
<name>A0A2T0VE24_9MICO</name>
<evidence type="ECO:0000313" key="2">
    <source>
        <dbReference type="EMBL" id="PRY68429.1"/>
    </source>
</evidence>
<evidence type="ECO:0000256" key="1">
    <source>
        <dbReference type="SAM" id="MobiDB-lite"/>
    </source>
</evidence>
<dbReference type="EMBL" id="PVTL01000004">
    <property type="protein sequence ID" value="PRY68429.1"/>
    <property type="molecule type" value="Genomic_DNA"/>
</dbReference>
<dbReference type="RefSeq" id="WP_219905638.1">
    <property type="nucleotide sequence ID" value="NZ_PVTL01000004.1"/>
</dbReference>
<keyword evidence="3" id="KW-1185">Reference proteome</keyword>
<accession>A0A2T0VE24</accession>
<protein>
    <submittedName>
        <fullName evidence="2">Uncharacterized protein</fullName>
    </submittedName>
</protein>
<reference evidence="2 3" key="1">
    <citation type="submission" date="2018-03" db="EMBL/GenBank/DDBJ databases">
        <title>Genomic Encyclopedia of Type Strains, Phase III (KMG-III): the genomes of soil and plant-associated and newly described type strains.</title>
        <authorList>
            <person name="Whitman W."/>
        </authorList>
    </citation>
    <scope>NUCLEOTIDE SEQUENCE [LARGE SCALE GENOMIC DNA]</scope>
    <source>
        <strain evidence="2 3">CGMCC 1.12484</strain>
    </source>
</reference>
<feature type="compositionally biased region" description="Basic and acidic residues" evidence="1">
    <location>
        <begin position="49"/>
        <end position="66"/>
    </location>
</feature>
<sequence>MSEPLMPHVDNDESASAAAEPGPGAPGTPAAGEPDILPGAESADDEQSLNEKAKEPDAARGAKETPFRTPNPGDSLTADELEDRI</sequence>
<feature type="region of interest" description="Disordered" evidence="1">
    <location>
        <begin position="1"/>
        <end position="85"/>
    </location>
</feature>
<organism evidence="2 3">
    <name type="scientific">Glaciihabitans tibetensis</name>
    <dbReference type="NCBI Taxonomy" id="1266600"/>
    <lineage>
        <taxon>Bacteria</taxon>
        <taxon>Bacillati</taxon>
        <taxon>Actinomycetota</taxon>
        <taxon>Actinomycetes</taxon>
        <taxon>Micrococcales</taxon>
        <taxon>Microbacteriaceae</taxon>
        <taxon>Glaciihabitans</taxon>
    </lineage>
</organism>